<comment type="caution">
    <text evidence="1">The sequence shown here is derived from an EMBL/GenBank/DDBJ whole genome shotgun (WGS) entry which is preliminary data.</text>
</comment>
<dbReference type="Proteomes" id="UP000234881">
    <property type="component" value="Unassembled WGS sequence"/>
</dbReference>
<evidence type="ECO:0000313" key="2">
    <source>
        <dbReference type="Proteomes" id="UP000234881"/>
    </source>
</evidence>
<keyword evidence="2" id="KW-1185">Reference proteome</keyword>
<sequence length="90" mass="9914">MEENTIVEFNGRDAVIDPLTDLLRKGARQLLQTAIEAELVSFLNEFRDQKTPDGLAGVVRNGHHPERAVQTGIGPSCFPSPWDNGLMAKL</sequence>
<dbReference type="AlphaFoldDB" id="A0A2N5XS46"/>
<dbReference type="EMBL" id="PKUQ01000017">
    <property type="protein sequence ID" value="PLW77267.1"/>
    <property type="molecule type" value="Genomic_DNA"/>
</dbReference>
<gene>
    <name evidence="1" type="ORF">C0081_10610</name>
</gene>
<evidence type="ECO:0008006" key="3">
    <source>
        <dbReference type="Google" id="ProtNLM"/>
    </source>
</evidence>
<dbReference type="OrthoDB" id="165209at2"/>
<accession>A0A2N5XS46</accession>
<evidence type="ECO:0000313" key="1">
    <source>
        <dbReference type="EMBL" id="PLW77267.1"/>
    </source>
</evidence>
<proteinExistence type="predicted"/>
<organism evidence="1 2">
    <name type="scientific">Cohaesibacter celericrescens</name>
    <dbReference type="NCBI Taxonomy" id="2067669"/>
    <lineage>
        <taxon>Bacteria</taxon>
        <taxon>Pseudomonadati</taxon>
        <taxon>Pseudomonadota</taxon>
        <taxon>Alphaproteobacteria</taxon>
        <taxon>Hyphomicrobiales</taxon>
        <taxon>Cohaesibacteraceae</taxon>
    </lineage>
</organism>
<name>A0A2N5XS46_9HYPH</name>
<protein>
    <recommendedName>
        <fullName evidence="3">IS256 family transposase</fullName>
    </recommendedName>
</protein>
<reference evidence="1 2" key="1">
    <citation type="submission" date="2018-01" db="EMBL/GenBank/DDBJ databases">
        <title>The draft genome sequence of Cohaesibacter sp. H1304.</title>
        <authorList>
            <person name="Wang N.-N."/>
            <person name="Du Z.-J."/>
        </authorList>
    </citation>
    <scope>NUCLEOTIDE SEQUENCE [LARGE SCALE GENOMIC DNA]</scope>
    <source>
        <strain evidence="1 2">H1304</strain>
    </source>
</reference>